<organism evidence="1 2">
    <name type="scientific">Acipenser ruthenus</name>
    <name type="common">Sterlet sturgeon</name>
    <dbReference type="NCBI Taxonomy" id="7906"/>
    <lineage>
        <taxon>Eukaryota</taxon>
        <taxon>Metazoa</taxon>
        <taxon>Chordata</taxon>
        <taxon>Craniata</taxon>
        <taxon>Vertebrata</taxon>
        <taxon>Euteleostomi</taxon>
        <taxon>Actinopterygii</taxon>
        <taxon>Chondrostei</taxon>
        <taxon>Acipenseriformes</taxon>
        <taxon>Acipenseridae</taxon>
        <taxon>Acipenser</taxon>
    </lineage>
</organism>
<keyword evidence="2" id="KW-1185">Reference proteome</keyword>
<dbReference type="Proteomes" id="UP000289886">
    <property type="component" value="Unassembled WGS sequence"/>
</dbReference>
<name>A0A444V2L3_ACIRT</name>
<gene>
    <name evidence="1" type="ORF">EOD39_17695</name>
</gene>
<evidence type="ECO:0000313" key="1">
    <source>
        <dbReference type="EMBL" id="RXM94706.1"/>
    </source>
</evidence>
<reference evidence="1 2" key="1">
    <citation type="submission" date="2019-01" db="EMBL/GenBank/DDBJ databases">
        <title>Draft Genome and Complete Hox-Cluster Characterization of the Sterlet Sturgeon (Acipenser ruthenus).</title>
        <authorList>
            <person name="Wei Q."/>
        </authorList>
    </citation>
    <scope>NUCLEOTIDE SEQUENCE [LARGE SCALE GENOMIC DNA]</scope>
    <source>
        <strain evidence="1">WHYD16114868_AA</strain>
        <tissue evidence="1">Blood</tissue>
    </source>
</reference>
<sequence length="97" mass="10719">MIVMTLRGDTTGPSFHLLSALGQVQNLLCSSWITATVPRSPEWLPVASCGFLWLPVASRGFPCFSAKVYRSSSLYRIIIDNASEKTPRLKVAIQFTD</sequence>
<proteinExistence type="predicted"/>
<protein>
    <submittedName>
        <fullName evidence="1">Uncharacterized protein</fullName>
    </submittedName>
</protein>
<accession>A0A444V2L3</accession>
<dbReference type="EMBL" id="SCEB01003083">
    <property type="protein sequence ID" value="RXM94706.1"/>
    <property type="molecule type" value="Genomic_DNA"/>
</dbReference>
<dbReference type="AlphaFoldDB" id="A0A444V2L3"/>
<comment type="caution">
    <text evidence="1">The sequence shown here is derived from an EMBL/GenBank/DDBJ whole genome shotgun (WGS) entry which is preliminary data.</text>
</comment>
<evidence type="ECO:0000313" key="2">
    <source>
        <dbReference type="Proteomes" id="UP000289886"/>
    </source>
</evidence>